<dbReference type="AlphaFoldDB" id="A0A7Y4LJW2"/>
<dbReference type="RefSeq" id="WP_087453516.1">
    <property type="nucleotide sequence ID" value="NZ_CP021417.2"/>
</dbReference>
<dbReference type="Gene3D" id="3.40.50.1110">
    <property type="entry name" value="SGNH hydrolase"/>
    <property type="match status" value="1"/>
</dbReference>
<dbReference type="GeneID" id="75007282"/>
<keyword evidence="1" id="KW-0732">Signal</keyword>
<dbReference type="Proteomes" id="UP000195652">
    <property type="component" value="Chromosome"/>
</dbReference>
<protein>
    <submittedName>
        <fullName evidence="3">GDSL-type esterase/lipase family protein</fullName>
    </submittedName>
</protein>
<feature type="chain" id="PRO_5041143130" evidence="1">
    <location>
        <begin position="29"/>
        <end position="286"/>
    </location>
</feature>
<dbReference type="KEGG" id="csil:CBE74_03185"/>
<reference evidence="3 4" key="3">
    <citation type="journal article" date="2020" name="Int. J. Syst. Evol. Microbiol.">
        <title>Corynebacterium silvaticum sp. nov., a unique group of NTTB corynebacteria in wild boar and roe deer.</title>
        <authorList>
            <person name="Dangel A."/>
            <person name="Berger A."/>
            <person name="Rau J."/>
            <person name="Eisenberg T."/>
            <person name="Kampfer P."/>
            <person name="Margos G."/>
            <person name="Contzen M."/>
            <person name="Busse H.J."/>
            <person name="Konrad R."/>
            <person name="Peters M."/>
            <person name="Sting R."/>
            <person name="Sing A."/>
        </authorList>
    </citation>
    <scope>NUCLEOTIDE SEQUENCE [LARGE SCALE GENOMIC DNA]</scope>
    <source>
        <strain evidence="3 4">PO100/5</strain>
    </source>
</reference>
<sequence>MRHRLFKAGAAILSLIATLPAAIAPAYARAPIHNAVIFGDSVVANPDLIRYGATWLKIPTTPPATERGECPTSPHSFGIMAAERLNLRADNYSCPGAVALGNKSLFSASRRSVSLQIDQAEAQQTLNKNTKRVFISLGFNDTYSQLVRGRTDEHIRHEFAAKIRHDVARIRKLAPHARIQLIGYPQITDNSAVCLFHVGNNLHDRTFAPEIAHLEQLAQDMGRDAAAASGAEFVDLKGPTKHNHMCAPDNQRMWSGIIDATAGHTNLPFHLNDRGHKYVANILAQQ</sequence>
<dbReference type="SUPFAM" id="SSF52266">
    <property type="entry name" value="SGNH hydrolase"/>
    <property type="match status" value="1"/>
</dbReference>
<evidence type="ECO:0000313" key="4">
    <source>
        <dbReference type="Proteomes" id="UP000195652"/>
    </source>
</evidence>
<evidence type="ECO:0000256" key="1">
    <source>
        <dbReference type="SAM" id="SignalP"/>
    </source>
</evidence>
<keyword evidence="4" id="KW-1185">Reference proteome</keyword>
<dbReference type="OrthoDB" id="4529562at2"/>
<organism evidence="3 4">
    <name type="scientific">Corynebacterium silvaticum</name>
    <dbReference type="NCBI Taxonomy" id="2320431"/>
    <lineage>
        <taxon>Bacteria</taxon>
        <taxon>Bacillati</taxon>
        <taxon>Actinomycetota</taxon>
        <taxon>Actinomycetes</taxon>
        <taxon>Mycobacteriales</taxon>
        <taxon>Corynebacteriaceae</taxon>
        <taxon>Corynebacterium</taxon>
    </lineage>
</organism>
<name>A0A7Y4LJW2_9CORY</name>
<feature type="signal peptide" evidence="1">
    <location>
        <begin position="1"/>
        <end position="28"/>
    </location>
</feature>
<evidence type="ECO:0000313" key="3">
    <source>
        <dbReference type="EMBL" id="ARU45668.1"/>
    </source>
</evidence>
<gene>
    <name evidence="3" type="ORF">CBE74_03185</name>
</gene>
<proteinExistence type="predicted"/>
<reference evidence="3 4" key="4">
    <citation type="journal article" date="2020" name="PLoS ONE">
        <title>Taxonomic classification of strain PO100/5 shows a broader geographic distribution and genetic markers of the recently described Corynebacterium silvaticum.</title>
        <authorList>
            <person name="Viana M.V.C."/>
            <person name="Profeta R."/>
            <person name="da Silva A.L."/>
            <person name="Hurtado R."/>
            <person name="Cerqueira J.C."/>
            <person name="Ribeiro B.F.S."/>
            <person name="Almeida M.O."/>
            <person name="Morais-Rodrigues F."/>
            <person name="Soares S.C."/>
            <person name="Oliveira M."/>
            <person name="Tavares L."/>
            <person name="Figueiredo H."/>
            <person name="Wattam A.R."/>
            <person name="Barh D."/>
            <person name="Ghosh P."/>
            <person name="Silva A."/>
            <person name="Azevedo V."/>
        </authorList>
    </citation>
    <scope>NUCLEOTIDE SEQUENCE [LARGE SCALE GENOMIC DNA]</scope>
    <source>
        <strain evidence="3 4">PO100/5</strain>
    </source>
</reference>
<reference evidence="3 4" key="2">
    <citation type="journal article" date="2020" name="Antonie Van Leeuwenhoek">
        <title>Phylogenomic characterisation of a novel corynebacterial species pathogenic to animals.</title>
        <authorList>
            <person name="Moller J."/>
            <person name="Musella L."/>
            <person name="Melnikov V."/>
            <person name="Geissdorfer W."/>
            <person name="Burkovski A."/>
            <person name="Sangal V."/>
        </authorList>
    </citation>
    <scope>NUCLEOTIDE SEQUENCE [LARGE SCALE GENOMIC DNA]</scope>
    <source>
        <strain evidence="3 4">PO100/5</strain>
    </source>
</reference>
<accession>A0A7Y4LJW2</accession>
<dbReference type="InterPro" id="IPR036514">
    <property type="entry name" value="SGNH_hydro_sf"/>
</dbReference>
<evidence type="ECO:0000259" key="2">
    <source>
        <dbReference type="Pfam" id="PF13472"/>
    </source>
</evidence>
<dbReference type="Pfam" id="PF13472">
    <property type="entry name" value="Lipase_GDSL_2"/>
    <property type="match status" value="1"/>
</dbReference>
<reference evidence="3 4" key="1">
    <citation type="journal article" date="2014" name="BMC Vet. Res.">
        <title>First report of Corynebacterium pseudotuberculosis from caseous lymphadenitis lesions in Black Alentejano pig (Sus scrofa domesticus).</title>
        <authorList>
            <person name="Oliveira M."/>
            <person name="Barroco C."/>
            <person name="Mottola C."/>
            <person name="Santos R."/>
            <person name="Lemsaddek A."/>
            <person name="Tavares L."/>
            <person name="Semedo-Lemsaddek T."/>
        </authorList>
    </citation>
    <scope>NUCLEOTIDE SEQUENCE [LARGE SCALE GENOMIC DNA]</scope>
    <source>
        <strain evidence="3 4">PO100/5</strain>
    </source>
</reference>
<dbReference type="EMBL" id="CP021417">
    <property type="protein sequence ID" value="ARU45668.1"/>
    <property type="molecule type" value="Genomic_DNA"/>
</dbReference>
<dbReference type="InterPro" id="IPR013830">
    <property type="entry name" value="SGNH_hydro"/>
</dbReference>
<feature type="domain" description="SGNH hydrolase-type esterase" evidence="2">
    <location>
        <begin position="38"/>
        <end position="277"/>
    </location>
</feature>